<reference evidence="1 2" key="1">
    <citation type="journal article" date="2020" name="Microb. Ecol.">
        <title>Ecogenomics of the Marine Benthic Filamentous Cyanobacterium Adonisia.</title>
        <authorList>
            <person name="Walter J.M."/>
            <person name="Coutinho F.H."/>
            <person name="Leomil L."/>
            <person name="Hargreaves P.I."/>
            <person name="Campeao M.E."/>
            <person name="Vieira V.V."/>
            <person name="Silva B.S."/>
            <person name="Fistarol G.O."/>
            <person name="Salomon P.S."/>
            <person name="Sawabe T."/>
            <person name="Mino S."/>
            <person name="Hosokawa M."/>
            <person name="Miyashita H."/>
            <person name="Maruyama F."/>
            <person name="van Verk M.C."/>
            <person name="Dutilh B.E."/>
            <person name="Thompson C.C."/>
            <person name="Thompson F.L."/>
        </authorList>
    </citation>
    <scope>NUCLEOTIDE SEQUENCE [LARGE SCALE GENOMIC DNA]</scope>
    <source>
        <strain evidence="1 2">CCMR0081</strain>
    </source>
</reference>
<accession>A0A6M0RPX2</accession>
<feature type="non-terminal residue" evidence="1">
    <location>
        <position position="1"/>
    </location>
</feature>
<dbReference type="Proteomes" id="UP000481033">
    <property type="component" value="Unassembled WGS sequence"/>
</dbReference>
<evidence type="ECO:0000313" key="1">
    <source>
        <dbReference type="EMBL" id="NEZ58307.1"/>
    </source>
</evidence>
<organism evidence="1 2">
    <name type="scientific">Adonisia turfae CCMR0081</name>
    <dbReference type="NCBI Taxonomy" id="2292702"/>
    <lineage>
        <taxon>Bacteria</taxon>
        <taxon>Bacillati</taxon>
        <taxon>Cyanobacteriota</taxon>
        <taxon>Adonisia</taxon>
        <taxon>Adonisia turfae</taxon>
    </lineage>
</organism>
<gene>
    <name evidence="1" type="ORF">DXZ20_22215</name>
</gene>
<dbReference type="EMBL" id="QXHD01000004">
    <property type="protein sequence ID" value="NEZ58307.1"/>
    <property type="molecule type" value="Genomic_DNA"/>
</dbReference>
<proteinExistence type="predicted"/>
<dbReference type="AlphaFoldDB" id="A0A6M0RPX2"/>
<name>A0A6M0RPX2_9CYAN</name>
<evidence type="ECO:0000313" key="2">
    <source>
        <dbReference type="Proteomes" id="UP000481033"/>
    </source>
</evidence>
<protein>
    <submittedName>
        <fullName evidence="1">Uncharacterized protein</fullName>
    </submittedName>
</protein>
<keyword evidence="2" id="KW-1185">Reference proteome</keyword>
<comment type="caution">
    <text evidence="1">The sequence shown here is derived from an EMBL/GenBank/DDBJ whole genome shotgun (WGS) entry which is preliminary data.</text>
</comment>
<sequence length="79" mass="9164">DRQYTFVLQHSVLGRVEGEGWIAPSSIVQQYWALQDRQMRTGFETLYRLSPKRYHFSGGIMAGHHLTSTMEAVVERHQS</sequence>